<keyword evidence="11 13" id="KW-0472">Membrane</keyword>
<comment type="caution">
    <text evidence="15">The sequence shown here is derived from an EMBL/GenBank/DDBJ whole genome shotgun (WGS) entry which is preliminary data.</text>
</comment>
<dbReference type="SUPFAM" id="SSF81342">
    <property type="entry name" value="Transmembrane di-heme cytochromes"/>
    <property type="match status" value="1"/>
</dbReference>
<reference evidence="15 16" key="1">
    <citation type="submission" date="2019-05" db="EMBL/GenBank/DDBJ databases">
        <authorList>
            <person name="Lee S.D."/>
        </authorList>
    </citation>
    <scope>NUCLEOTIDE SEQUENCE [LARGE SCALE GENOMIC DNA]</scope>
    <source>
        <strain evidence="15 16">GH2-6</strain>
    </source>
</reference>
<keyword evidence="6 13" id="KW-0812">Transmembrane</keyword>
<evidence type="ECO:0000256" key="10">
    <source>
        <dbReference type="ARBA" id="ARBA00023004"/>
    </source>
</evidence>
<evidence type="ECO:0000259" key="14">
    <source>
        <dbReference type="Pfam" id="PF01292"/>
    </source>
</evidence>
<dbReference type="InterPro" id="IPR011577">
    <property type="entry name" value="Cyt_b561_bac/Ni-Hgenase"/>
</dbReference>
<organism evidence="15 16">
    <name type="scientific">Martelella lutilitoris</name>
    <dbReference type="NCBI Taxonomy" id="2583532"/>
    <lineage>
        <taxon>Bacteria</taxon>
        <taxon>Pseudomonadati</taxon>
        <taxon>Pseudomonadota</taxon>
        <taxon>Alphaproteobacteria</taxon>
        <taxon>Hyphomicrobiales</taxon>
        <taxon>Aurantimonadaceae</taxon>
        <taxon>Martelella</taxon>
    </lineage>
</organism>
<gene>
    <name evidence="15" type="ORF">FF124_09525</name>
</gene>
<name>A0A5C4JRR0_9HYPH</name>
<evidence type="ECO:0000256" key="2">
    <source>
        <dbReference type="ARBA" id="ARBA00004651"/>
    </source>
</evidence>
<dbReference type="AlphaFoldDB" id="A0A5C4JRR0"/>
<evidence type="ECO:0000256" key="11">
    <source>
        <dbReference type="ARBA" id="ARBA00023136"/>
    </source>
</evidence>
<evidence type="ECO:0000256" key="7">
    <source>
        <dbReference type="ARBA" id="ARBA00022723"/>
    </source>
</evidence>
<dbReference type="EMBL" id="VCLB01000005">
    <property type="protein sequence ID" value="TNB47824.1"/>
    <property type="molecule type" value="Genomic_DNA"/>
</dbReference>
<comment type="cofactor">
    <cofactor evidence="1">
        <name>heme b</name>
        <dbReference type="ChEBI" id="CHEBI:60344"/>
    </cofactor>
</comment>
<evidence type="ECO:0000256" key="9">
    <source>
        <dbReference type="ARBA" id="ARBA00022989"/>
    </source>
</evidence>
<dbReference type="Gene3D" id="1.20.950.20">
    <property type="entry name" value="Transmembrane di-heme cytochromes, Chain C"/>
    <property type="match status" value="1"/>
</dbReference>
<dbReference type="GO" id="GO:0005886">
    <property type="term" value="C:plasma membrane"/>
    <property type="evidence" value="ECO:0007669"/>
    <property type="project" value="UniProtKB-SubCell"/>
</dbReference>
<dbReference type="GO" id="GO:0046872">
    <property type="term" value="F:metal ion binding"/>
    <property type="evidence" value="ECO:0007669"/>
    <property type="project" value="UniProtKB-KW"/>
</dbReference>
<dbReference type="PANTHER" id="PTHR30529:SF1">
    <property type="entry name" value="CYTOCHROME B561 HOMOLOG 2"/>
    <property type="match status" value="1"/>
</dbReference>
<keyword evidence="3" id="KW-0813">Transport</keyword>
<evidence type="ECO:0000256" key="12">
    <source>
        <dbReference type="ARBA" id="ARBA00037975"/>
    </source>
</evidence>
<comment type="subcellular location">
    <subcellularLocation>
        <location evidence="2">Cell membrane</location>
        <topology evidence="2">Multi-pass membrane protein</topology>
    </subcellularLocation>
</comment>
<accession>A0A5C4JRR0</accession>
<evidence type="ECO:0000256" key="1">
    <source>
        <dbReference type="ARBA" id="ARBA00001970"/>
    </source>
</evidence>
<evidence type="ECO:0000256" key="4">
    <source>
        <dbReference type="ARBA" id="ARBA00022475"/>
    </source>
</evidence>
<sequence length="194" mass="21313">MIKNTRHGYGAVAILFHWVMALLILGMLGLGLYMVRLPQSDPDAFALFQLHKSIGFVVLALAVLRLLWRAVNPSPKLPAEMPVWEKGVAHLGHTGLYAMMFLLPLSGWLVVSASPWGIPTIVFNLFEVPHLPVPGDKAATEALASTAHEYGAYFLILLIVGHVAAAFKHHFIARDETLKRMVRPARGARPIPGE</sequence>
<dbReference type="PANTHER" id="PTHR30529">
    <property type="entry name" value="CYTOCHROME B561"/>
    <property type="match status" value="1"/>
</dbReference>
<keyword evidence="4" id="KW-1003">Cell membrane</keyword>
<keyword evidence="8" id="KW-0249">Electron transport</keyword>
<feature type="domain" description="Cytochrome b561 bacterial/Ni-hydrogenase" evidence="14">
    <location>
        <begin position="9"/>
        <end position="183"/>
    </location>
</feature>
<keyword evidence="16" id="KW-1185">Reference proteome</keyword>
<keyword evidence="5" id="KW-0349">Heme</keyword>
<evidence type="ECO:0000256" key="6">
    <source>
        <dbReference type="ARBA" id="ARBA00022692"/>
    </source>
</evidence>
<feature type="transmembrane region" description="Helical" evidence="13">
    <location>
        <begin position="150"/>
        <end position="171"/>
    </location>
</feature>
<dbReference type="GO" id="GO:0009055">
    <property type="term" value="F:electron transfer activity"/>
    <property type="evidence" value="ECO:0007669"/>
    <property type="project" value="InterPro"/>
</dbReference>
<dbReference type="InterPro" id="IPR052168">
    <property type="entry name" value="Cytochrome_b561_oxidase"/>
</dbReference>
<evidence type="ECO:0000256" key="8">
    <source>
        <dbReference type="ARBA" id="ARBA00022982"/>
    </source>
</evidence>
<dbReference type="InterPro" id="IPR016174">
    <property type="entry name" value="Di-haem_cyt_TM"/>
</dbReference>
<feature type="transmembrane region" description="Helical" evidence="13">
    <location>
        <begin position="88"/>
        <end position="111"/>
    </location>
</feature>
<evidence type="ECO:0000256" key="5">
    <source>
        <dbReference type="ARBA" id="ARBA00022617"/>
    </source>
</evidence>
<dbReference type="Pfam" id="PF01292">
    <property type="entry name" value="Ni_hydr_CYTB"/>
    <property type="match status" value="1"/>
</dbReference>
<dbReference type="GO" id="GO:0020037">
    <property type="term" value="F:heme binding"/>
    <property type="evidence" value="ECO:0007669"/>
    <property type="project" value="TreeGrafter"/>
</dbReference>
<feature type="transmembrane region" description="Helical" evidence="13">
    <location>
        <begin position="12"/>
        <end position="35"/>
    </location>
</feature>
<evidence type="ECO:0000256" key="3">
    <source>
        <dbReference type="ARBA" id="ARBA00022448"/>
    </source>
</evidence>
<keyword evidence="9 13" id="KW-1133">Transmembrane helix</keyword>
<keyword evidence="10" id="KW-0408">Iron</keyword>
<keyword evidence="7" id="KW-0479">Metal-binding</keyword>
<evidence type="ECO:0000313" key="16">
    <source>
        <dbReference type="Proteomes" id="UP000307874"/>
    </source>
</evidence>
<dbReference type="RefSeq" id="WP_138748269.1">
    <property type="nucleotide sequence ID" value="NZ_VCLB01000005.1"/>
</dbReference>
<dbReference type="GO" id="GO:0022904">
    <property type="term" value="P:respiratory electron transport chain"/>
    <property type="evidence" value="ECO:0007669"/>
    <property type="project" value="InterPro"/>
</dbReference>
<dbReference type="Proteomes" id="UP000307874">
    <property type="component" value="Unassembled WGS sequence"/>
</dbReference>
<proteinExistence type="inferred from homology"/>
<reference evidence="15 16" key="2">
    <citation type="submission" date="2019-06" db="EMBL/GenBank/DDBJ databases">
        <title>Martelella lutilitoris sp. nov., isolated from a tidal mudflat.</title>
        <authorList>
            <person name="Kim Y.-J."/>
        </authorList>
    </citation>
    <scope>NUCLEOTIDE SEQUENCE [LARGE SCALE GENOMIC DNA]</scope>
    <source>
        <strain evidence="15 16">GH2-6</strain>
    </source>
</reference>
<evidence type="ECO:0000256" key="13">
    <source>
        <dbReference type="SAM" id="Phobius"/>
    </source>
</evidence>
<evidence type="ECO:0000313" key="15">
    <source>
        <dbReference type="EMBL" id="TNB47824.1"/>
    </source>
</evidence>
<dbReference type="OrthoDB" id="1247465at2"/>
<protein>
    <submittedName>
        <fullName evidence="15">Cytochrome b</fullName>
    </submittedName>
</protein>
<feature type="transmembrane region" description="Helical" evidence="13">
    <location>
        <begin position="47"/>
        <end position="68"/>
    </location>
</feature>
<comment type="similarity">
    <text evidence="12">Belongs to the cytochrome b561 family.</text>
</comment>